<dbReference type="AlphaFoldDB" id="B9XF30"/>
<comment type="subcellular location">
    <subcellularLocation>
        <location evidence="1">Cell membrane</location>
        <topology evidence="1">Multi-pass membrane protein</topology>
    </subcellularLocation>
</comment>
<keyword evidence="6 7" id="KW-0472">Membrane</keyword>
<dbReference type="InterPro" id="IPR051447">
    <property type="entry name" value="Lipoprotein-release_system"/>
</dbReference>
<dbReference type="PANTHER" id="PTHR30489">
    <property type="entry name" value="LIPOPROTEIN-RELEASING SYSTEM TRANSMEMBRANE PROTEIN LOLE"/>
    <property type="match status" value="1"/>
</dbReference>
<evidence type="ECO:0000256" key="7">
    <source>
        <dbReference type="SAM" id="Phobius"/>
    </source>
</evidence>
<feature type="transmembrane region" description="Helical" evidence="7">
    <location>
        <begin position="21"/>
        <end position="47"/>
    </location>
</feature>
<dbReference type="EMBL" id="ABOX02000009">
    <property type="protein sequence ID" value="EEF61528.1"/>
    <property type="molecule type" value="Genomic_DNA"/>
</dbReference>
<dbReference type="PANTHER" id="PTHR30489:SF0">
    <property type="entry name" value="LIPOPROTEIN-RELEASING SYSTEM TRANSMEMBRANE PROTEIN LOLE"/>
    <property type="match status" value="1"/>
</dbReference>
<keyword evidence="11" id="KW-1185">Reference proteome</keyword>
<comment type="caution">
    <text evidence="10">The sequence shown here is derived from an EMBL/GenBank/DDBJ whole genome shotgun (WGS) entry which is preliminary data.</text>
</comment>
<evidence type="ECO:0000256" key="3">
    <source>
        <dbReference type="ARBA" id="ARBA00022475"/>
    </source>
</evidence>
<reference evidence="10 11" key="1">
    <citation type="journal article" date="2011" name="J. Bacteriol.">
        <title>Genome sequence of 'Pedosphaera parvula' Ellin514, an aerobic Verrucomicrobial isolate from pasture soil.</title>
        <authorList>
            <person name="Kant R."/>
            <person name="van Passel M.W."/>
            <person name="Sangwan P."/>
            <person name="Palva A."/>
            <person name="Lucas S."/>
            <person name="Copeland A."/>
            <person name="Lapidus A."/>
            <person name="Glavina Del Rio T."/>
            <person name="Dalin E."/>
            <person name="Tice H."/>
            <person name="Bruce D."/>
            <person name="Goodwin L."/>
            <person name="Pitluck S."/>
            <person name="Chertkov O."/>
            <person name="Larimer F.W."/>
            <person name="Land M.L."/>
            <person name="Hauser L."/>
            <person name="Brettin T.S."/>
            <person name="Detter J.C."/>
            <person name="Han S."/>
            <person name="de Vos W.M."/>
            <person name="Janssen P.H."/>
            <person name="Smidt H."/>
        </authorList>
    </citation>
    <scope>NUCLEOTIDE SEQUENCE [LARGE SCALE GENOMIC DNA]</scope>
    <source>
        <strain evidence="10 11">Ellin514</strain>
    </source>
</reference>
<dbReference type="GO" id="GO:0044874">
    <property type="term" value="P:lipoprotein localization to outer membrane"/>
    <property type="evidence" value="ECO:0007669"/>
    <property type="project" value="TreeGrafter"/>
</dbReference>
<evidence type="ECO:0000259" key="9">
    <source>
        <dbReference type="Pfam" id="PF12704"/>
    </source>
</evidence>
<dbReference type="InterPro" id="IPR025857">
    <property type="entry name" value="MacB_PCD"/>
</dbReference>
<evidence type="ECO:0000313" key="11">
    <source>
        <dbReference type="Proteomes" id="UP000003688"/>
    </source>
</evidence>
<name>B9XF30_PEDPL</name>
<gene>
    <name evidence="10" type="ORF">Cflav_PD4206</name>
</gene>
<feature type="transmembrane region" description="Helical" evidence="7">
    <location>
        <begin position="285"/>
        <end position="311"/>
    </location>
</feature>
<dbReference type="Pfam" id="PF02687">
    <property type="entry name" value="FtsX"/>
    <property type="match status" value="1"/>
</dbReference>
<feature type="transmembrane region" description="Helical" evidence="7">
    <location>
        <begin position="331"/>
        <end position="358"/>
    </location>
</feature>
<organism evidence="10 11">
    <name type="scientific">Pedosphaera parvula (strain Ellin514)</name>
    <dbReference type="NCBI Taxonomy" id="320771"/>
    <lineage>
        <taxon>Bacteria</taxon>
        <taxon>Pseudomonadati</taxon>
        <taxon>Verrucomicrobiota</taxon>
        <taxon>Pedosphaerae</taxon>
        <taxon>Pedosphaerales</taxon>
        <taxon>Pedosphaeraceae</taxon>
        <taxon>Pedosphaera</taxon>
    </lineage>
</organism>
<dbReference type="InterPro" id="IPR003838">
    <property type="entry name" value="ABC3_permease_C"/>
</dbReference>
<proteinExistence type="inferred from homology"/>
<protein>
    <recommendedName>
        <fullName evidence="12">Lipoprotein releasing system, transmembrane protein, LolC/E family</fullName>
    </recommendedName>
</protein>
<sequence length="428" mass="47354">MSRLPFELLLALRYLRPKRTFVSIITLISVLGVTLGVAVLVIVISVMSGFDSQLREKILGFNSHLKVFEIDPKTKQEGVLHDFAVVSNMVKSNQNVVSVSPFVLNRVYIQTEPPRGEPRIDVPYVRGVDPSSKEAVSLIATNIKQGTFDISGRGMLVGTDFANMMGLQVGDPVSVLLPRDLMKMKESMDRGEKELILPKDYEITGIFDTGYYEYNFSVVVTSLENAQDMYDLGEDVHGLMVMIKDPTQSDKVRAQLQKSLGSNYKVTSWVQESSMMAAVLVEKNVMLYILFFIVIVAAFGITCTLITFVVLKTREIGILKALGASSRQIMWIFMSQSMVVSVFGVFGGLGLGFLGLYYRNQFLHAMRNLTGMELFPANIYGFSDLPALIVPGDLAIICGGAFIICLLAAAFPAWSASRLKPVEALRHE</sequence>
<dbReference type="GO" id="GO:0098797">
    <property type="term" value="C:plasma membrane protein complex"/>
    <property type="evidence" value="ECO:0007669"/>
    <property type="project" value="TreeGrafter"/>
</dbReference>
<keyword evidence="4 7" id="KW-0812">Transmembrane</keyword>
<evidence type="ECO:0000256" key="1">
    <source>
        <dbReference type="ARBA" id="ARBA00004651"/>
    </source>
</evidence>
<keyword evidence="5 7" id="KW-1133">Transmembrane helix</keyword>
<dbReference type="Proteomes" id="UP000003688">
    <property type="component" value="Unassembled WGS sequence"/>
</dbReference>
<dbReference type="OrthoDB" id="9808461at2"/>
<dbReference type="RefSeq" id="WP_007414420.1">
    <property type="nucleotide sequence ID" value="NZ_ABOX02000009.1"/>
</dbReference>
<keyword evidence="3" id="KW-1003">Cell membrane</keyword>
<feature type="domain" description="ABC3 transporter permease C-terminal" evidence="8">
    <location>
        <begin position="289"/>
        <end position="421"/>
    </location>
</feature>
<dbReference type="Pfam" id="PF12704">
    <property type="entry name" value="MacB_PCD"/>
    <property type="match status" value="1"/>
</dbReference>
<feature type="domain" description="MacB-like periplasmic core" evidence="9">
    <location>
        <begin position="26"/>
        <end position="258"/>
    </location>
</feature>
<comment type="similarity">
    <text evidence="2">Belongs to the ABC-4 integral membrane protein family. LolC/E subfamily.</text>
</comment>
<accession>B9XF30</accession>
<feature type="transmembrane region" description="Helical" evidence="7">
    <location>
        <begin position="394"/>
        <end position="416"/>
    </location>
</feature>
<evidence type="ECO:0008006" key="12">
    <source>
        <dbReference type="Google" id="ProtNLM"/>
    </source>
</evidence>
<dbReference type="STRING" id="320771.Cflav_PD4206"/>
<evidence type="ECO:0000256" key="5">
    <source>
        <dbReference type="ARBA" id="ARBA00022989"/>
    </source>
</evidence>
<evidence type="ECO:0000256" key="2">
    <source>
        <dbReference type="ARBA" id="ARBA00005236"/>
    </source>
</evidence>
<evidence type="ECO:0000259" key="8">
    <source>
        <dbReference type="Pfam" id="PF02687"/>
    </source>
</evidence>
<evidence type="ECO:0000256" key="6">
    <source>
        <dbReference type="ARBA" id="ARBA00023136"/>
    </source>
</evidence>
<evidence type="ECO:0000313" key="10">
    <source>
        <dbReference type="EMBL" id="EEF61528.1"/>
    </source>
</evidence>
<evidence type="ECO:0000256" key="4">
    <source>
        <dbReference type="ARBA" id="ARBA00022692"/>
    </source>
</evidence>